<reference evidence="1 2" key="1">
    <citation type="journal article" date="2009" name="PLoS ONE">
        <title>Genome sequence of the pathogenic intestinal spirochete Brachyspira hyodysenteriae reveals adaptations to its lifestyle in the porcine large intestine.</title>
        <authorList>
            <person name="Bellgard M.I."/>
            <person name="Wanchanthuek P."/>
            <person name="La T."/>
            <person name="Ryan K."/>
            <person name="Moolhuijzen P."/>
            <person name="Albertyn Z."/>
            <person name="Shaban B."/>
            <person name="Motro Y."/>
            <person name="Dunn D.S."/>
            <person name="Schibeci D."/>
            <person name="Hunter A."/>
            <person name="Barrero R."/>
            <person name="Phillips N.D."/>
            <person name="Hampson D.J."/>
        </authorList>
    </citation>
    <scope>NUCLEOTIDE SEQUENCE [LARGE SCALE GENOMIC DNA]</scope>
    <source>
        <strain evidence="2">ATCC 49526 / WA1</strain>
    </source>
</reference>
<dbReference type="Proteomes" id="UP000001803">
    <property type="component" value="Chromosome"/>
</dbReference>
<name>A0A3B6V790_BRAHW</name>
<proteinExistence type="predicted"/>
<dbReference type="EMBL" id="CP001357">
    <property type="protein sequence ID" value="ACN82513.1"/>
    <property type="molecule type" value="Genomic_DNA"/>
</dbReference>
<gene>
    <name evidence="1" type="ordered locus">BHWA1_00010</name>
</gene>
<dbReference type="KEGG" id="bhy:BHWA1_00010"/>
<organism evidence="1 2">
    <name type="scientific">Brachyspira hyodysenteriae (strain ATCC 49526 / WA1)</name>
    <dbReference type="NCBI Taxonomy" id="565034"/>
    <lineage>
        <taxon>Bacteria</taxon>
        <taxon>Pseudomonadati</taxon>
        <taxon>Spirochaetota</taxon>
        <taxon>Spirochaetia</taxon>
        <taxon>Brachyspirales</taxon>
        <taxon>Brachyspiraceae</taxon>
        <taxon>Brachyspira</taxon>
    </lineage>
</organism>
<protein>
    <submittedName>
        <fullName evidence="1">Uncharacterized protein</fullName>
    </submittedName>
</protein>
<evidence type="ECO:0000313" key="1">
    <source>
        <dbReference type="EMBL" id="ACN82513.1"/>
    </source>
</evidence>
<evidence type="ECO:0000313" key="2">
    <source>
        <dbReference type="Proteomes" id="UP000001803"/>
    </source>
</evidence>
<sequence>MIYNIYMSKTLKKLTNILIIISIVLLFSSCTQRNKTIMLTNIAIDVPGDFKPGFLDGTVAIDNTVAFNESYGVERNTGIYTIVYTKYKPAYNGIINLEKAKNRVIDGLRNHPAIKEFELVSEQIPENMPNSYKVLSSFYYGPNKTYHKSFIMLHDNGILQIMCMYNANSKKDDKEIENIISSVRIVDESNTNN</sequence>
<accession>A0A3B6V790</accession>
<dbReference type="AlphaFoldDB" id="A0A3B6V790"/>
<keyword evidence="2" id="KW-1185">Reference proteome</keyword>